<organism evidence="1">
    <name type="scientific">marine metagenome</name>
    <dbReference type="NCBI Taxonomy" id="408172"/>
    <lineage>
        <taxon>unclassified sequences</taxon>
        <taxon>metagenomes</taxon>
        <taxon>ecological metagenomes</taxon>
    </lineage>
</organism>
<accession>A0A382GF04</accession>
<gene>
    <name evidence="1" type="ORF">METZ01_LOCUS226169</name>
</gene>
<proteinExistence type="predicted"/>
<dbReference type="EMBL" id="UINC01054965">
    <property type="protein sequence ID" value="SVB73315.1"/>
    <property type="molecule type" value="Genomic_DNA"/>
</dbReference>
<name>A0A382GF04_9ZZZZ</name>
<evidence type="ECO:0000313" key="1">
    <source>
        <dbReference type="EMBL" id="SVB73315.1"/>
    </source>
</evidence>
<sequence>MQPFAWGDLDDAIGFRAKCLDQIERRLDTKREQLPLHDLPLNRSGQLLKR</sequence>
<reference evidence="1" key="1">
    <citation type="submission" date="2018-05" db="EMBL/GenBank/DDBJ databases">
        <authorList>
            <person name="Lanie J.A."/>
            <person name="Ng W.-L."/>
            <person name="Kazmierczak K.M."/>
            <person name="Andrzejewski T.M."/>
            <person name="Davidsen T.M."/>
            <person name="Wayne K.J."/>
            <person name="Tettelin H."/>
            <person name="Glass J.I."/>
            <person name="Rusch D."/>
            <person name="Podicherti R."/>
            <person name="Tsui H.-C.T."/>
            <person name="Winkler M.E."/>
        </authorList>
    </citation>
    <scope>NUCLEOTIDE SEQUENCE</scope>
</reference>
<dbReference type="AlphaFoldDB" id="A0A382GF04"/>
<protein>
    <submittedName>
        <fullName evidence="1">Uncharacterized protein</fullName>
    </submittedName>
</protein>